<keyword evidence="6" id="KW-0511">Multifunctional enzyme</keyword>
<dbReference type="AlphaFoldDB" id="A0A6L5Y9P0"/>
<gene>
    <name evidence="13" type="primary">pbpC</name>
    <name evidence="13" type="ORF">FYJ74_02450</name>
</gene>
<dbReference type="EMBL" id="VUNH01000002">
    <property type="protein sequence ID" value="MST54913.1"/>
    <property type="molecule type" value="Genomic_DNA"/>
</dbReference>
<keyword evidence="3" id="KW-0328">Glycosyltransferase</keyword>
<feature type="domain" description="Penicillin-binding C-terminal" evidence="12">
    <location>
        <begin position="644"/>
        <end position="725"/>
    </location>
</feature>
<evidence type="ECO:0000259" key="12">
    <source>
        <dbReference type="Pfam" id="PF06832"/>
    </source>
</evidence>
<keyword evidence="2" id="KW-0645">Protease</keyword>
<dbReference type="InterPro" id="IPR001460">
    <property type="entry name" value="PCN-bd_Tpept"/>
</dbReference>
<dbReference type="GO" id="GO:0030288">
    <property type="term" value="C:outer membrane-bounded periplasmic space"/>
    <property type="evidence" value="ECO:0007669"/>
    <property type="project" value="TreeGrafter"/>
</dbReference>
<feature type="chain" id="PRO_5026897753" description="peptidoglycan glycosyltransferase" evidence="9">
    <location>
        <begin position="24"/>
        <end position="745"/>
    </location>
</feature>
<dbReference type="Pfam" id="PF00912">
    <property type="entry name" value="Transgly"/>
    <property type="match status" value="1"/>
</dbReference>
<dbReference type="GO" id="GO:0008955">
    <property type="term" value="F:peptidoglycan glycosyltransferase activity"/>
    <property type="evidence" value="ECO:0007669"/>
    <property type="project" value="UniProtKB-EC"/>
</dbReference>
<dbReference type="Pfam" id="PF00905">
    <property type="entry name" value="Transpeptidase"/>
    <property type="match status" value="1"/>
</dbReference>
<feature type="domain" description="Glycosyl transferase family 51" evidence="11">
    <location>
        <begin position="73"/>
        <end position="230"/>
    </location>
</feature>
<dbReference type="InterPro" id="IPR050396">
    <property type="entry name" value="Glycosyltr_51/Transpeptidase"/>
</dbReference>
<dbReference type="GO" id="GO:0004180">
    <property type="term" value="F:carboxypeptidase activity"/>
    <property type="evidence" value="ECO:0007669"/>
    <property type="project" value="UniProtKB-KW"/>
</dbReference>
<dbReference type="InterPro" id="IPR001264">
    <property type="entry name" value="Glyco_trans_51"/>
</dbReference>
<evidence type="ECO:0000256" key="4">
    <source>
        <dbReference type="ARBA" id="ARBA00022679"/>
    </source>
</evidence>
<dbReference type="InterPro" id="IPR036950">
    <property type="entry name" value="PBP_transglycosylase"/>
</dbReference>
<dbReference type="InterPro" id="IPR012338">
    <property type="entry name" value="Beta-lactam/transpept-like"/>
</dbReference>
<feature type="domain" description="Penicillin-binding protein transpeptidase" evidence="10">
    <location>
        <begin position="309"/>
        <end position="528"/>
    </location>
</feature>
<dbReference type="EC" id="2.4.99.28" evidence="7"/>
<evidence type="ECO:0000313" key="14">
    <source>
        <dbReference type="Proteomes" id="UP000473699"/>
    </source>
</evidence>
<keyword evidence="14" id="KW-1185">Reference proteome</keyword>
<dbReference type="GO" id="GO:0006508">
    <property type="term" value="P:proteolysis"/>
    <property type="evidence" value="ECO:0007669"/>
    <property type="project" value="UniProtKB-KW"/>
</dbReference>
<keyword evidence="5" id="KW-0378">Hydrolase</keyword>
<evidence type="ECO:0000256" key="9">
    <source>
        <dbReference type="SAM" id="SignalP"/>
    </source>
</evidence>
<evidence type="ECO:0000256" key="6">
    <source>
        <dbReference type="ARBA" id="ARBA00023268"/>
    </source>
</evidence>
<reference evidence="13 14" key="1">
    <citation type="submission" date="2019-08" db="EMBL/GenBank/DDBJ databases">
        <title>In-depth cultivation of the pig gut microbiome towards novel bacterial diversity and tailored functional studies.</title>
        <authorList>
            <person name="Wylensek D."/>
            <person name="Hitch T.C.A."/>
            <person name="Clavel T."/>
        </authorList>
    </citation>
    <scope>NUCLEOTIDE SEQUENCE [LARGE SCALE GENOMIC DNA]</scope>
    <source>
        <strain evidence="13 14">SM-530-WT-4B</strain>
    </source>
</reference>
<dbReference type="NCBIfam" id="TIGR02073">
    <property type="entry name" value="PBP_1c"/>
    <property type="match status" value="1"/>
</dbReference>
<feature type="signal peptide" evidence="9">
    <location>
        <begin position="1"/>
        <end position="23"/>
    </location>
</feature>
<evidence type="ECO:0000256" key="3">
    <source>
        <dbReference type="ARBA" id="ARBA00022676"/>
    </source>
</evidence>
<dbReference type="Gene3D" id="3.40.710.10">
    <property type="entry name" value="DD-peptidase/beta-lactamase superfamily"/>
    <property type="match status" value="1"/>
</dbReference>
<evidence type="ECO:0000256" key="1">
    <source>
        <dbReference type="ARBA" id="ARBA00022645"/>
    </source>
</evidence>
<organism evidence="13 14">
    <name type="scientific">Pyramidobacter porci</name>
    <dbReference type="NCBI Taxonomy" id="2605789"/>
    <lineage>
        <taxon>Bacteria</taxon>
        <taxon>Thermotogati</taxon>
        <taxon>Synergistota</taxon>
        <taxon>Synergistia</taxon>
        <taxon>Synergistales</taxon>
        <taxon>Dethiosulfovibrionaceae</taxon>
        <taxon>Pyramidobacter</taxon>
    </lineage>
</organism>
<dbReference type="PANTHER" id="PTHR32282">
    <property type="entry name" value="BINDING PROTEIN TRANSPEPTIDASE, PUTATIVE-RELATED"/>
    <property type="match status" value="1"/>
</dbReference>
<dbReference type="Proteomes" id="UP000473699">
    <property type="component" value="Unassembled WGS sequence"/>
</dbReference>
<dbReference type="Gene3D" id="1.10.3810.10">
    <property type="entry name" value="Biosynthetic peptidoglycan transglycosylase-like"/>
    <property type="match status" value="1"/>
</dbReference>
<keyword evidence="4" id="KW-0808">Transferase</keyword>
<comment type="caution">
    <text evidence="13">The sequence shown here is derived from an EMBL/GenBank/DDBJ whole genome shotgun (WGS) entry which is preliminary data.</text>
</comment>
<dbReference type="InterPro" id="IPR023346">
    <property type="entry name" value="Lysozyme-like_dom_sf"/>
</dbReference>
<name>A0A6L5Y9P0_9BACT</name>
<evidence type="ECO:0000259" key="11">
    <source>
        <dbReference type="Pfam" id="PF00912"/>
    </source>
</evidence>
<dbReference type="PANTHER" id="PTHR32282:SF15">
    <property type="entry name" value="PENICILLIN-BINDING PROTEIN 1C"/>
    <property type="match status" value="1"/>
</dbReference>
<comment type="catalytic activity">
    <reaction evidence="8">
        <text>[GlcNAc-(1-&gt;4)-Mur2Ac(oyl-L-Ala-gamma-D-Glu-L-Lys-D-Ala-D-Ala)](n)-di-trans,octa-cis-undecaprenyl diphosphate + beta-D-GlcNAc-(1-&gt;4)-Mur2Ac(oyl-L-Ala-gamma-D-Glu-L-Lys-D-Ala-D-Ala)-di-trans,octa-cis-undecaprenyl diphosphate = [GlcNAc-(1-&gt;4)-Mur2Ac(oyl-L-Ala-gamma-D-Glu-L-Lys-D-Ala-D-Ala)](n+1)-di-trans,octa-cis-undecaprenyl diphosphate + di-trans,octa-cis-undecaprenyl diphosphate + H(+)</text>
        <dbReference type="Rhea" id="RHEA:23708"/>
        <dbReference type="Rhea" id="RHEA-COMP:9602"/>
        <dbReference type="Rhea" id="RHEA-COMP:9603"/>
        <dbReference type="ChEBI" id="CHEBI:15378"/>
        <dbReference type="ChEBI" id="CHEBI:58405"/>
        <dbReference type="ChEBI" id="CHEBI:60033"/>
        <dbReference type="ChEBI" id="CHEBI:78435"/>
        <dbReference type="EC" id="2.4.99.28"/>
    </reaction>
</comment>
<proteinExistence type="predicted"/>
<dbReference type="InterPro" id="IPR011815">
    <property type="entry name" value="PBP_1c"/>
</dbReference>
<evidence type="ECO:0000256" key="5">
    <source>
        <dbReference type="ARBA" id="ARBA00022801"/>
    </source>
</evidence>
<evidence type="ECO:0000256" key="2">
    <source>
        <dbReference type="ARBA" id="ARBA00022670"/>
    </source>
</evidence>
<evidence type="ECO:0000259" key="10">
    <source>
        <dbReference type="Pfam" id="PF00905"/>
    </source>
</evidence>
<dbReference type="GO" id="GO:0008658">
    <property type="term" value="F:penicillin binding"/>
    <property type="evidence" value="ECO:0007669"/>
    <property type="project" value="InterPro"/>
</dbReference>
<evidence type="ECO:0000256" key="7">
    <source>
        <dbReference type="ARBA" id="ARBA00044770"/>
    </source>
</evidence>
<evidence type="ECO:0000313" key="13">
    <source>
        <dbReference type="EMBL" id="MST54913.1"/>
    </source>
</evidence>
<keyword evidence="1" id="KW-0121">Carboxypeptidase</keyword>
<protein>
    <recommendedName>
        <fullName evidence="7">peptidoglycan glycosyltransferase</fullName>
        <ecNumber evidence="7">2.4.99.28</ecNumber>
    </recommendedName>
</protein>
<evidence type="ECO:0000256" key="8">
    <source>
        <dbReference type="ARBA" id="ARBA00049902"/>
    </source>
</evidence>
<dbReference type="InterPro" id="IPR009647">
    <property type="entry name" value="PBP_C"/>
</dbReference>
<keyword evidence="9" id="KW-0732">Signal</keyword>
<dbReference type="Pfam" id="PF06832">
    <property type="entry name" value="BiPBP_C"/>
    <property type="match status" value="1"/>
</dbReference>
<accession>A0A6L5Y9P0</accession>
<dbReference type="GO" id="GO:0009252">
    <property type="term" value="P:peptidoglycan biosynthetic process"/>
    <property type="evidence" value="ECO:0007669"/>
    <property type="project" value="InterPro"/>
</dbReference>
<dbReference type="SUPFAM" id="SSF56601">
    <property type="entry name" value="beta-lactamase/transpeptidase-like"/>
    <property type="match status" value="1"/>
</dbReference>
<dbReference type="SUPFAM" id="SSF53955">
    <property type="entry name" value="Lysozyme-like"/>
    <property type="match status" value="1"/>
</dbReference>
<sequence>MKFHKLTLWMGGLFLCASLAAAAAGWRYWNRLGRLEPIEARLSSWPRSTVVRDCKGTMLSVTMSEDGEFCLPVLLSEMGRWMPLVVVEVEDRRFWSHGGVDWLGVLRAAKDNLLAGKVRSGASTITSQVIRLCWPAERNLKNKLREFAQAAQLEKVISKEEILQTYLNMIPLGSNLRGVEAASLAWFRRSARDLTIAQAALLAVMVKGPTAYRPDLHPKAARQRRNWAISLLRERGKITDWQARSAMAEPLPEKISPLPADEWVFCQKVISLTEENDITSTLDRNAQKVLRAALLDALASQDDAVTAAGVLIENNTGAVRAYVPNARWGMKGAPAGWVDCASSLRSPGSALKPFAYAMAFEDGALTPASLMADTPLTLSGRAPRNFDRIYRGPVSAANALVDSLNVPAVRVLRAEGGERLLQKLRNLGFAALTQSAAHYGDSLVLGGCEVSPLQLARAVTALARRGRLIESRFIESEPLSERDVYSAESAWITTNILADPARMPTLLRSVDPSRGQIAFKTGTSYGLRDAWTAGWNDRWSLVVWLGDPRGEPHPELVGLGAAAPAVLKALRALPPGGFGAPPAGVSSRNVCALSGLPPTELCPRTVKEYFIPGVSPSGVCPMHRLEKGKVVVVWPQELSVYMESSREKRTELTIASPLADAAYLMHEEDAKLVFRAEGTGEFFWFVDGKYAGRGTADRPCLWPMTPGRHRLSVTDSLGRQKAISFSVYTLDDNPSRQLPDLAPLD</sequence>